<protein>
    <recommendedName>
        <fullName evidence="3">BIG2 domain-containing protein</fullName>
    </recommendedName>
</protein>
<dbReference type="Proteomes" id="UP000215059">
    <property type="component" value="Unassembled WGS sequence"/>
</dbReference>
<proteinExistence type="predicted"/>
<dbReference type="InterPro" id="IPR011044">
    <property type="entry name" value="Quino_amine_DH_bsu"/>
</dbReference>
<dbReference type="AlphaFoldDB" id="A0A235F8F2"/>
<dbReference type="Gene3D" id="2.60.40.1080">
    <property type="match status" value="1"/>
</dbReference>
<evidence type="ECO:0000313" key="5">
    <source>
        <dbReference type="Proteomes" id="UP000215059"/>
    </source>
</evidence>
<dbReference type="NCBIfam" id="NF033510">
    <property type="entry name" value="Ca_tandemer"/>
    <property type="match status" value="2"/>
</dbReference>
<name>A0A235F8F2_9BACL</name>
<feature type="chain" id="PRO_5013302932" description="BIG2 domain-containing protein" evidence="2">
    <location>
        <begin position="26"/>
        <end position="688"/>
    </location>
</feature>
<dbReference type="SMART" id="SM00635">
    <property type="entry name" value="BID_2"/>
    <property type="match status" value="1"/>
</dbReference>
<accession>A0A235F8F2</accession>
<dbReference type="InterPro" id="IPR008964">
    <property type="entry name" value="Invasin/intimin_cell_adhesion"/>
</dbReference>
<dbReference type="Gene3D" id="2.130.10.10">
    <property type="entry name" value="YVTN repeat-like/Quinoprotein amine dehydrogenase"/>
    <property type="match status" value="1"/>
</dbReference>
<dbReference type="EMBL" id="NOII01000003">
    <property type="protein sequence ID" value="OYD57590.1"/>
    <property type="molecule type" value="Genomic_DNA"/>
</dbReference>
<sequence>MFKQILTGSLAASLLFTGTAINATAETTTSAAVTQGTITDPVIFAAEGSFPTLHPNGKVLITSDKYDDVNRTYTNSMYNVETGERIKEFTTDNDSGYYTFSPNGTYMVSSGDHTIVSDGATAEELYTLPYRWGKPKFHPSNEDLAVFTNSPDLLDKNQFAVVNLKTKETLYQMDYATEMNMRTAMHPTEPVVAVVRGRDVQIFNYEKGEIITTIPNIFNVEEKQSYHAIWDLTFSPDGGRLFLISSAKPDQMIVLDTTKNYSKIALTASQFANKRISTKIDDYRPIDIRISPDNKELYTRNYDGIKFYSLETGAMTHYIVAQNMGESISIANNMNVAIERKFKSEAGQTYIEVVKHPYKARSGNGIQFEDTYIHLNTGQSTFYGVDYYNNGEKTLLAPSQVTFASDNPAVVAVSPSGMLVAKSEGSTKITVTYNGYTDEMNVHVRNITPSPIKIDNLKDSSYYITGTYEPNKTVETMINARWYSVKTDSTGRFSFYLDAPLVANMAIRVYDSSDDEQWAHVLRDTIAPAVPAVTTINDSADTVSGRAEPLSTVKIQVNTGSAISVKADASGKFTKKFTALTAGHTVNVKAQDRSGNLSKPKTAKVTDKTPPATPKVNSLTTSSTKVTGTAENKAKIYVVINKKTYSGTSVNGKFTITIPKQKRGTKVYVYAKDAAGNRCKTNAIVSVK</sequence>
<keyword evidence="2" id="KW-0732">Signal</keyword>
<organism evidence="4 5">
    <name type="scientific">Fictibacillus aquaticus</name>
    <dbReference type="NCBI Taxonomy" id="2021314"/>
    <lineage>
        <taxon>Bacteria</taxon>
        <taxon>Bacillati</taxon>
        <taxon>Bacillota</taxon>
        <taxon>Bacilli</taxon>
        <taxon>Bacillales</taxon>
        <taxon>Fictibacillaceae</taxon>
        <taxon>Fictibacillus</taxon>
    </lineage>
</organism>
<dbReference type="SUPFAM" id="SSF49373">
    <property type="entry name" value="Invasin/intimin cell-adhesion fragments"/>
    <property type="match status" value="1"/>
</dbReference>
<feature type="domain" description="BIG2" evidence="3">
    <location>
        <begin position="369"/>
        <end position="443"/>
    </location>
</feature>
<evidence type="ECO:0000256" key="1">
    <source>
        <dbReference type="SAM" id="MobiDB-lite"/>
    </source>
</evidence>
<dbReference type="OrthoDB" id="3171015at2"/>
<evidence type="ECO:0000259" key="3">
    <source>
        <dbReference type="SMART" id="SM00635"/>
    </source>
</evidence>
<dbReference type="InterPro" id="IPR013783">
    <property type="entry name" value="Ig-like_fold"/>
</dbReference>
<dbReference type="Gene3D" id="2.60.40.10">
    <property type="entry name" value="Immunoglobulins"/>
    <property type="match status" value="2"/>
</dbReference>
<reference evidence="4 5" key="1">
    <citation type="submission" date="2017-07" db="EMBL/GenBank/DDBJ databases">
        <title>Fictibacillus sp. nov. GDSW-R2A3 Genome sequencing and assembly.</title>
        <authorList>
            <person name="Mayilraj S."/>
        </authorList>
    </citation>
    <scope>NUCLEOTIDE SEQUENCE [LARGE SCALE GENOMIC DNA]</scope>
    <source>
        <strain evidence="4 5">GDSW-R2A3</strain>
    </source>
</reference>
<gene>
    <name evidence="4" type="ORF">CGZ90_13055</name>
</gene>
<dbReference type="RefSeq" id="WP_094252941.1">
    <property type="nucleotide sequence ID" value="NZ_JBHLXL010000001.1"/>
</dbReference>
<evidence type="ECO:0000313" key="4">
    <source>
        <dbReference type="EMBL" id="OYD57590.1"/>
    </source>
</evidence>
<dbReference type="Pfam" id="PF17936">
    <property type="entry name" value="Big_6"/>
    <property type="match status" value="2"/>
</dbReference>
<feature type="region of interest" description="Disordered" evidence="1">
    <location>
        <begin position="592"/>
        <end position="620"/>
    </location>
</feature>
<dbReference type="InterPro" id="IPR003343">
    <property type="entry name" value="Big_2"/>
</dbReference>
<evidence type="ECO:0000256" key="2">
    <source>
        <dbReference type="SAM" id="SignalP"/>
    </source>
</evidence>
<dbReference type="InterPro" id="IPR015943">
    <property type="entry name" value="WD40/YVTN_repeat-like_dom_sf"/>
</dbReference>
<feature type="signal peptide" evidence="2">
    <location>
        <begin position="1"/>
        <end position="25"/>
    </location>
</feature>
<comment type="caution">
    <text evidence="4">The sequence shown here is derived from an EMBL/GenBank/DDBJ whole genome shotgun (WGS) entry which is preliminary data.</text>
</comment>
<keyword evidence="5" id="KW-1185">Reference proteome</keyword>
<dbReference type="SUPFAM" id="SSF50969">
    <property type="entry name" value="YVTN repeat-like/Quinoprotein amine dehydrogenase"/>
    <property type="match status" value="1"/>
</dbReference>
<dbReference type="InterPro" id="IPR041498">
    <property type="entry name" value="Big_6"/>
</dbReference>